<evidence type="ECO:0000313" key="5">
    <source>
        <dbReference type="Proteomes" id="UP001365542"/>
    </source>
</evidence>
<evidence type="ECO:0000259" key="3">
    <source>
        <dbReference type="PROSITE" id="PS51084"/>
    </source>
</evidence>
<evidence type="ECO:0000256" key="2">
    <source>
        <dbReference type="SAM" id="MobiDB-lite"/>
    </source>
</evidence>
<dbReference type="PANTHER" id="PTHR12486">
    <property type="entry name" value="APRATAXIN-RELATED"/>
    <property type="match status" value="1"/>
</dbReference>
<comment type="caution">
    <text evidence="4">The sequence shown here is derived from an EMBL/GenBank/DDBJ whole genome shotgun (WGS) entry which is preliminary data.</text>
</comment>
<feature type="region of interest" description="Disordered" evidence="2">
    <location>
        <begin position="170"/>
        <end position="195"/>
    </location>
</feature>
<dbReference type="Gene3D" id="3.30.428.10">
    <property type="entry name" value="HIT-like"/>
    <property type="match status" value="1"/>
</dbReference>
<protein>
    <recommendedName>
        <fullName evidence="3">HIT domain-containing protein</fullName>
    </recommendedName>
</protein>
<feature type="compositionally biased region" description="Polar residues" evidence="2">
    <location>
        <begin position="185"/>
        <end position="195"/>
    </location>
</feature>
<dbReference type="GO" id="GO:0003824">
    <property type="term" value="F:catalytic activity"/>
    <property type="evidence" value="ECO:0007669"/>
    <property type="project" value="InterPro"/>
</dbReference>
<accession>A0AAV9XR16</accession>
<dbReference type="Proteomes" id="UP001365542">
    <property type="component" value="Unassembled WGS sequence"/>
</dbReference>
<feature type="compositionally biased region" description="Basic and acidic residues" evidence="2">
    <location>
        <begin position="170"/>
        <end position="179"/>
    </location>
</feature>
<dbReference type="SUPFAM" id="SSF54197">
    <property type="entry name" value="HIT-like"/>
    <property type="match status" value="1"/>
</dbReference>
<feature type="domain" description="HIT" evidence="3">
    <location>
        <begin position="19"/>
        <end position="147"/>
    </location>
</feature>
<dbReference type="Pfam" id="PF11969">
    <property type="entry name" value="DcpS_C"/>
    <property type="match status" value="1"/>
</dbReference>
<dbReference type="PROSITE" id="PS51084">
    <property type="entry name" value="HIT_2"/>
    <property type="match status" value="1"/>
</dbReference>
<dbReference type="AlphaFoldDB" id="A0AAV9XR16"/>
<dbReference type="InterPro" id="IPR011146">
    <property type="entry name" value="HIT-like"/>
</dbReference>
<dbReference type="EMBL" id="JAVHJO010000001">
    <property type="protein sequence ID" value="KAK6543659.1"/>
    <property type="molecule type" value="Genomic_DNA"/>
</dbReference>
<feature type="short sequence motif" description="Histidine triad motif" evidence="1">
    <location>
        <begin position="132"/>
        <end position="136"/>
    </location>
</feature>
<evidence type="ECO:0000256" key="1">
    <source>
        <dbReference type="PROSITE-ProRule" id="PRU00464"/>
    </source>
</evidence>
<reference evidence="4 5" key="1">
    <citation type="submission" date="2019-10" db="EMBL/GenBank/DDBJ databases">
        <authorList>
            <person name="Palmer J.M."/>
        </authorList>
    </citation>
    <scope>NUCLEOTIDE SEQUENCE [LARGE SCALE GENOMIC DNA]</scope>
    <source>
        <strain evidence="4 5">TWF694</strain>
    </source>
</reference>
<name>A0AAV9XR16_9PEZI</name>
<gene>
    <name evidence="4" type="ORF">TWF694_000399</name>
</gene>
<dbReference type="InterPro" id="IPR036265">
    <property type="entry name" value="HIT-like_sf"/>
</dbReference>
<proteinExistence type="predicted"/>
<keyword evidence="5" id="KW-1185">Reference proteome</keyword>
<organism evidence="4 5">
    <name type="scientific">Orbilia ellipsospora</name>
    <dbReference type="NCBI Taxonomy" id="2528407"/>
    <lineage>
        <taxon>Eukaryota</taxon>
        <taxon>Fungi</taxon>
        <taxon>Dikarya</taxon>
        <taxon>Ascomycota</taxon>
        <taxon>Pezizomycotina</taxon>
        <taxon>Orbiliomycetes</taxon>
        <taxon>Orbiliales</taxon>
        <taxon>Orbiliaceae</taxon>
        <taxon>Orbilia</taxon>
    </lineage>
</organism>
<evidence type="ECO:0000313" key="4">
    <source>
        <dbReference type="EMBL" id="KAK6543659.1"/>
    </source>
</evidence>
<sequence>MTTKEITLPNTHEAAMAPSECTFCKGDFIITSVIYRDDDLVVINDVRPAGRTHWLIMPLRHIRSVEVLTAADLPLYRKMLGVREQLLQTHYPDLTSANRAQRLRSGFHRGGRDIQLFKSWKISLPDVISVKHLHLHVIVDLLASVGYLKYPLWNEVVFIKSETVLKRLEDEEKRERNTTTREATVGSSNESHPEL</sequence>